<comment type="caution">
    <text evidence="1">The sequence shown here is derived from an EMBL/GenBank/DDBJ whole genome shotgun (WGS) entry which is preliminary data.</text>
</comment>
<organism evidence="1 2">
    <name type="scientific">Oliverpabstia intestinalis</name>
    <dbReference type="NCBI Taxonomy" id="2606633"/>
    <lineage>
        <taxon>Bacteria</taxon>
        <taxon>Bacillati</taxon>
        <taxon>Bacillota</taxon>
        <taxon>Clostridia</taxon>
        <taxon>Lachnospirales</taxon>
        <taxon>Lachnospiraceae</taxon>
        <taxon>Oliverpabstia</taxon>
    </lineage>
</organism>
<name>A0A7X2P482_9FIRM</name>
<accession>A0A7X2P482</accession>
<dbReference type="AlphaFoldDB" id="A0A7X2P482"/>
<evidence type="ECO:0000313" key="1">
    <source>
        <dbReference type="EMBL" id="MST67200.1"/>
    </source>
</evidence>
<reference evidence="1 2" key="1">
    <citation type="submission" date="2019-08" db="EMBL/GenBank/DDBJ databases">
        <title>In-depth cultivation of the pig gut microbiome towards novel bacterial diversity and tailored functional studies.</title>
        <authorList>
            <person name="Wylensek D."/>
            <person name="Hitch T.C.A."/>
            <person name="Clavel T."/>
        </authorList>
    </citation>
    <scope>NUCLEOTIDE SEQUENCE [LARGE SCALE GENOMIC DNA]</scope>
    <source>
        <strain evidence="1 2">BSM-380-WT-5A</strain>
    </source>
</reference>
<feature type="non-terminal residue" evidence="1">
    <location>
        <position position="44"/>
    </location>
</feature>
<proteinExistence type="predicted"/>
<protein>
    <submittedName>
        <fullName evidence="1">IS66 family insertion sequence element accessory protein TnpB</fullName>
    </submittedName>
</protein>
<dbReference type="Proteomes" id="UP000440513">
    <property type="component" value="Unassembled WGS sequence"/>
</dbReference>
<dbReference type="EMBL" id="VUMS01000019">
    <property type="protein sequence ID" value="MST67200.1"/>
    <property type="molecule type" value="Genomic_DNA"/>
</dbReference>
<sequence length="44" mass="5354">MSQGRPVGMSAKQWLEENGIKEKAYYYWLRKFRREAYNQTQLPT</sequence>
<evidence type="ECO:0000313" key="2">
    <source>
        <dbReference type="Proteomes" id="UP000440513"/>
    </source>
</evidence>
<gene>
    <name evidence="1" type="ORF">FYJ57_10830</name>
</gene>
<keyword evidence="2" id="KW-1185">Reference proteome</keyword>